<dbReference type="EC" id="2.6.1.76" evidence="4"/>
<organism evidence="4 5">
    <name type="scientific">Klebsiella variicola</name>
    <dbReference type="NCBI Taxonomy" id="244366"/>
    <lineage>
        <taxon>Bacteria</taxon>
        <taxon>Pseudomonadati</taxon>
        <taxon>Pseudomonadota</taxon>
        <taxon>Gammaproteobacteria</taxon>
        <taxon>Enterobacterales</taxon>
        <taxon>Enterobacteriaceae</taxon>
        <taxon>Klebsiella/Raoultella group</taxon>
        <taxon>Klebsiella</taxon>
        <taxon>Klebsiella pneumoniae complex</taxon>
    </lineage>
</organism>
<name>A0A7H4N458_KLEVA</name>
<accession>A0A7H4N458</accession>
<dbReference type="GO" id="GO:0030170">
    <property type="term" value="F:pyridoxal phosphate binding"/>
    <property type="evidence" value="ECO:0007669"/>
    <property type="project" value="InterPro"/>
</dbReference>
<keyword evidence="4" id="KW-0808">Transferase</keyword>
<dbReference type="Gene3D" id="3.40.640.10">
    <property type="entry name" value="Type I PLP-dependent aspartate aminotransferase-like (Major domain)"/>
    <property type="match status" value="1"/>
</dbReference>
<dbReference type="InterPro" id="IPR015424">
    <property type="entry name" value="PyrdxlP-dep_Trfase"/>
</dbReference>
<evidence type="ECO:0000313" key="5">
    <source>
        <dbReference type="Proteomes" id="UP000254545"/>
    </source>
</evidence>
<comment type="similarity">
    <text evidence="1 3">Belongs to the class-III pyridoxal-phosphate-dependent aminotransferase family.</text>
</comment>
<reference evidence="4 5" key="1">
    <citation type="submission" date="2018-06" db="EMBL/GenBank/DDBJ databases">
        <authorList>
            <consortium name="Pathogen Informatics"/>
            <person name="Doyle S."/>
        </authorList>
    </citation>
    <scope>NUCLEOTIDE SEQUENCE [LARGE SCALE GENOMIC DNA]</scope>
    <source>
        <strain evidence="4 5">NCTC9177</strain>
    </source>
</reference>
<dbReference type="InterPro" id="IPR015421">
    <property type="entry name" value="PyrdxlP-dep_Trfase_major"/>
</dbReference>
<dbReference type="InterPro" id="IPR015422">
    <property type="entry name" value="PyrdxlP-dep_Trfase_small"/>
</dbReference>
<sequence>MSKQIFPDEAASLYQRDTRSVAGIEKLRFFPLAVTAGKGCWLTEAGGRELLDLSATWTAAGLGHGHPEITAAITRAAQNPAGAGGLSAVHPDSVGLAEELLAITPGNGDRCVYLGHAGSDANDVALRACRLASGKRKVVAFAHGYHGGIGLAMKVSGVHISAGNAADPDLYLATYPNPFRTNDEGAAAVSASLHEVKEQLDQGDVACVIVEPILSDGGMVVPPKGFLGRLHRLCVKAGVPLICDEVKMGLGRPGLMHAFQHENIVPEIVTFGKVLGGGLPLSATVGPKEILGGPAAHALLTTAGNPICTAVGRSVLRVLQHEELPERAAQAGLYFIQLLRELEKDLPEIGDVRGHGLAIGIELVVPDGSKNPDRALAQKVVYQAWKEGLVVYYVGGNVLEITPPLIITRDEITCAVEKLSLAIRNARRSHVKKYSLMQAGESSSL</sequence>
<dbReference type="PANTHER" id="PTHR45688">
    <property type="match status" value="1"/>
</dbReference>
<evidence type="ECO:0000256" key="2">
    <source>
        <dbReference type="ARBA" id="ARBA00022898"/>
    </source>
</evidence>
<evidence type="ECO:0000313" key="4">
    <source>
        <dbReference type="EMBL" id="STV77820.1"/>
    </source>
</evidence>
<dbReference type="EMBL" id="UGKR01000004">
    <property type="protein sequence ID" value="STV77820.1"/>
    <property type="molecule type" value="Genomic_DNA"/>
</dbReference>
<dbReference type="Gene3D" id="3.90.1150.10">
    <property type="entry name" value="Aspartate Aminotransferase, domain 1"/>
    <property type="match status" value="1"/>
</dbReference>
<protein>
    <submittedName>
        <fullName evidence="4">Class III aminotransferase</fullName>
        <ecNumber evidence="4">2.6.1.76</ecNumber>
    </submittedName>
</protein>
<dbReference type="AlphaFoldDB" id="A0A7H4N458"/>
<keyword evidence="2 3" id="KW-0663">Pyridoxal phosphate</keyword>
<keyword evidence="4" id="KW-0032">Aminotransferase</keyword>
<dbReference type="Pfam" id="PF00202">
    <property type="entry name" value="Aminotran_3"/>
    <property type="match status" value="1"/>
</dbReference>
<comment type="caution">
    <text evidence="4">The sequence shown here is derived from an EMBL/GenBank/DDBJ whole genome shotgun (WGS) entry which is preliminary data.</text>
</comment>
<dbReference type="InterPro" id="IPR005814">
    <property type="entry name" value="Aminotrans_3"/>
</dbReference>
<dbReference type="Proteomes" id="UP000254545">
    <property type="component" value="Unassembled WGS sequence"/>
</dbReference>
<dbReference type="PIRSF" id="PIRSF000521">
    <property type="entry name" value="Transaminase_4ab_Lys_Orn"/>
    <property type="match status" value="1"/>
</dbReference>
<dbReference type="GO" id="GO:0045303">
    <property type="term" value="F:diaminobutyrate-2-oxoglutarate transaminase activity"/>
    <property type="evidence" value="ECO:0007669"/>
    <property type="project" value="UniProtKB-EC"/>
</dbReference>
<proteinExistence type="inferred from homology"/>
<gene>
    <name evidence="4" type="primary">dat_2</name>
    <name evidence="4" type="ORF">NCTC9177_07413</name>
</gene>
<dbReference type="PANTHER" id="PTHR45688:SF13">
    <property type="entry name" value="ALANINE--GLYOXYLATE AMINOTRANSFERASE 2-LIKE"/>
    <property type="match status" value="1"/>
</dbReference>
<evidence type="ECO:0000256" key="1">
    <source>
        <dbReference type="ARBA" id="ARBA00008954"/>
    </source>
</evidence>
<dbReference type="SUPFAM" id="SSF53383">
    <property type="entry name" value="PLP-dependent transferases"/>
    <property type="match status" value="1"/>
</dbReference>
<dbReference type="CDD" id="cd00610">
    <property type="entry name" value="OAT_like"/>
    <property type="match status" value="1"/>
</dbReference>
<evidence type="ECO:0000256" key="3">
    <source>
        <dbReference type="RuleBase" id="RU003560"/>
    </source>
</evidence>